<feature type="disulfide bond" evidence="8">
    <location>
        <begin position="30"/>
        <end position="45"/>
    </location>
</feature>
<dbReference type="GO" id="GO:0005886">
    <property type="term" value="C:plasma membrane"/>
    <property type="evidence" value="ECO:0007669"/>
    <property type="project" value="TreeGrafter"/>
</dbReference>
<feature type="disulfide bond" evidence="8">
    <location>
        <begin position="55"/>
        <end position="73"/>
    </location>
</feature>
<dbReference type="SUPFAM" id="SSF50494">
    <property type="entry name" value="Trypsin-like serine proteases"/>
    <property type="match status" value="1"/>
</dbReference>
<organism evidence="10">
    <name type="scientific">Arion vulgaris</name>
    <dbReference type="NCBI Taxonomy" id="1028688"/>
    <lineage>
        <taxon>Eukaryota</taxon>
        <taxon>Metazoa</taxon>
        <taxon>Spiralia</taxon>
        <taxon>Lophotrochozoa</taxon>
        <taxon>Mollusca</taxon>
        <taxon>Gastropoda</taxon>
        <taxon>Heterobranchia</taxon>
        <taxon>Euthyneura</taxon>
        <taxon>Panpulmonata</taxon>
        <taxon>Eupulmonata</taxon>
        <taxon>Stylommatophora</taxon>
        <taxon>Helicina</taxon>
        <taxon>Arionoidea</taxon>
        <taxon>Arionidae</taxon>
        <taxon>Arion</taxon>
    </lineage>
</organism>
<dbReference type="InterPro" id="IPR050685">
    <property type="entry name" value="LDLR"/>
</dbReference>
<sequence>DNSDENECHCEKNQYKCEQNGPCIMTEWLCDGKPDCPENDDEHYCHECGPDEFMCVDRKCVPLSNKCDGTPQCADHSDEMKCILKGGPNAAFFIAYQSDSIQTCSEGFTEVHGETACQKMGQVSLTRLNPVPAGNLAEFFQLDPNGNYSSVFGKGKIVNKCPSDVVALECQPKECGHPNENQPLSIINGNDALPAAWPWMVSIRKYNIHQCG</sequence>
<dbReference type="Pfam" id="PF00057">
    <property type="entry name" value="Ldl_recept_a"/>
    <property type="match status" value="2"/>
</dbReference>
<feature type="non-terminal residue" evidence="10">
    <location>
        <position position="1"/>
    </location>
</feature>
<evidence type="ECO:0000313" key="10">
    <source>
        <dbReference type="EMBL" id="CEK60779.1"/>
    </source>
</evidence>
<dbReference type="InterPro" id="IPR002172">
    <property type="entry name" value="LDrepeatLR_classA_rpt"/>
</dbReference>
<dbReference type="PANTHER" id="PTHR24270">
    <property type="entry name" value="LOW-DENSITY LIPOPROTEIN RECEPTOR-RELATED"/>
    <property type="match status" value="1"/>
</dbReference>
<feature type="non-terminal residue" evidence="10">
    <location>
        <position position="212"/>
    </location>
</feature>
<evidence type="ECO:0000259" key="9">
    <source>
        <dbReference type="Pfam" id="PF15494"/>
    </source>
</evidence>
<dbReference type="InterPro" id="IPR043504">
    <property type="entry name" value="Peptidase_S1_PA_chymotrypsin"/>
</dbReference>
<evidence type="ECO:0000256" key="3">
    <source>
        <dbReference type="ARBA" id="ARBA00022692"/>
    </source>
</evidence>
<dbReference type="EMBL" id="HACG01013914">
    <property type="protein sequence ID" value="CEK60779.1"/>
    <property type="molecule type" value="Transcribed_RNA"/>
</dbReference>
<feature type="domain" description="SRCR" evidence="9">
    <location>
        <begin position="102"/>
        <end position="177"/>
    </location>
</feature>
<evidence type="ECO:0000256" key="4">
    <source>
        <dbReference type="ARBA" id="ARBA00022737"/>
    </source>
</evidence>
<feature type="disulfide bond" evidence="8">
    <location>
        <begin position="67"/>
        <end position="82"/>
    </location>
</feature>
<protein>
    <recommendedName>
        <fullName evidence="9">SRCR domain-containing protein</fullName>
    </recommendedName>
</protein>
<dbReference type="SMART" id="SM00192">
    <property type="entry name" value="LDLa"/>
    <property type="match status" value="2"/>
</dbReference>
<accession>A0A0B6YWS3</accession>
<reference evidence="10" key="1">
    <citation type="submission" date="2014-12" db="EMBL/GenBank/DDBJ databases">
        <title>Insight into the proteome of Arion vulgaris.</title>
        <authorList>
            <person name="Aradska J."/>
            <person name="Bulat T."/>
            <person name="Smidak R."/>
            <person name="Sarate P."/>
            <person name="Gangsoo J."/>
            <person name="Sialana F."/>
            <person name="Bilban M."/>
            <person name="Lubec G."/>
        </authorList>
    </citation>
    <scope>NUCLEOTIDE SEQUENCE</scope>
    <source>
        <tissue evidence="10">Skin</tissue>
    </source>
</reference>
<keyword evidence="6" id="KW-0472">Membrane</keyword>
<evidence type="ECO:0000256" key="2">
    <source>
        <dbReference type="ARBA" id="ARBA00004308"/>
    </source>
</evidence>
<dbReference type="InterPro" id="IPR036055">
    <property type="entry name" value="LDL_receptor-like_sf"/>
</dbReference>
<keyword evidence="4" id="KW-0677">Repeat</keyword>
<comment type="caution">
    <text evidence="8">Lacks conserved residue(s) required for the propagation of feature annotation.</text>
</comment>
<feature type="disulfide bond" evidence="8">
    <location>
        <begin position="48"/>
        <end position="60"/>
    </location>
</feature>
<dbReference type="PRINTS" id="PR00261">
    <property type="entry name" value="LDLRECEPTOR"/>
</dbReference>
<dbReference type="Gene3D" id="4.10.400.10">
    <property type="entry name" value="Low-density Lipoprotein Receptor"/>
    <property type="match status" value="2"/>
</dbReference>
<dbReference type="PROSITE" id="PS50068">
    <property type="entry name" value="LDLRA_2"/>
    <property type="match status" value="2"/>
</dbReference>
<dbReference type="AlphaFoldDB" id="A0A0B6YWS3"/>
<name>A0A0B6YWS3_9EUPU</name>
<evidence type="ECO:0000256" key="1">
    <source>
        <dbReference type="ARBA" id="ARBA00004167"/>
    </source>
</evidence>
<proteinExistence type="predicted"/>
<dbReference type="GO" id="GO:0012505">
    <property type="term" value="C:endomembrane system"/>
    <property type="evidence" value="ECO:0007669"/>
    <property type="project" value="UniProtKB-SubCell"/>
</dbReference>
<dbReference type="SUPFAM" id="SSF57424">
    <property type="entry name" value="LDL receptor-like module"/>
    <property type="match status" value="2"/>
</dbReference>
<dbReference type="Gene3D" id="2.40.10.10">
    <property type="entry name" value="Trypsin-like serine proteases"/>
    <property type="match status" value="1"/>
</dbReference>
<dbReference type="CDD" id="cd00112">
    <property type="entry name" value="LDLa"/>
    <property type="match status" value="2"/>
</dbReference>
<evidence type="ECO:0000256" key="7">
    <source>
        <dbReference type="ARBA" id="ARBA00023157"/>
    </source>
</evidence>
<keyword evidence="3" id="KW-0812">Transmembrane</keyword>
<evidence type="ECO:0000256" key="8">
    <source>
        <dbReference type="PROSITE-ProRule" id="PRU00124"/>
    </source>
</evidence>
<evidence type="ECO:0000256" key="6">
    <source>
        <dbReference type="ARBA" id="ARBA00023136"/>
    </source>
</evidence>
<gene>
    <name evidence="10" type="primary">ORF40356</name>
</gene>
<evidence type="ECO:0000256" key="5">
    <source>
        <dbReference type="ARBA" id="ARBA00022989"/>
    </source>
</evidence>
<keyword evidence="5" id="KW-1133">Transmembrane helix</keyword>
<keyword evidence="7 8" id="KW-1015">Disulfide bond</keyword>
<dbReference type="InterPro" id="IPR001190">
    <property type="entry name" value="SRCR"/>
</dbReference>
<comment type="subcellular location">
    <subcellularLocation>
        <location evidence="2">Endomembrane system</location>
    </subcellularLocation>
    <subcellularLocation>
        <location evidence="1">Membrane</location>
        <topology evidence="1">Single-pass membrane protein</topology>
    </subcellularLocation>
</comment>
<dbReference type="GO" id="GO:0016192">
    <property type="term" value="P:vesicle-mediated transport"/>
    <property type="evidence" value="ECO:0007669"/>
    <property type="project" value="UniProtKB-ARBA"/>
</dbReference>
<dbReference type="PROSITE" id="PS01209">
    <property type="entry name" value="LDLRA_1"/>
    <property type="match status" value="1"/>
</dbReference>
<dbReference type="InterPro" id="IPR009003">
    <property type="entry name" value="Peptidase_S1_PA"/>
</dbReference>
<dbReference type="Pfam" id="PF15494">
    <property type="entry name" value="SRCR_2"/>
    <property type="match status" value="1"/>
</dbReference>
<dbReference type="InterPro" id="IPR023415">
    <property type="entry name" value="LDLR_class-A_CS"/>
</dbReference>